<dbReference type="EMBL" id="JWZX01000102">
    <property type="protein sequence ID" value="KOO53716.1"/>
    <property type="molecule type" value="Genomic_DNA"/>
</dbReference>
<keyword evidence="2" id="KW-0732">Signal</keyword>
<gene>
    <name evidence="3" type="ORF">Ctob_012640</name>
</gene>
<dbReference type="PANTHER" id="PTHR28583:SF1">
    <property type="entry name" value="ACID CERAMIDASE"/>
    <property type="match status" value="1"/>
</dbReference>
<evidence type="ECO:0000256" key="2">
    <source>
        <dbReference type="SAM" id="SignalP"/>
    </source>
</evidence>
<dbReference type="Proteomes" id="UP000037460">
    <property type="component" value="Unassembled WGS sequence"/>
</dbReference>
<evidence type="ECO:0000313" key="3">
    <source>
        <dbReference type="EMBL" id="KOO53716.1"/>
    </source>
</evidence>
<name>A0A0M0LRV0_9EUKA</name>
<sequence length="425" mass="47415">MIAFIFTVICALASAQPQHRTAPTFEINLDKPPEQRFSVIFDPAAGFNETVWEFYNMYFANNERLKEALYHLVATRGEEVPEMQGEIRGLAMGSKLPLPFVQGIQMLYELQTVMVPIVNVSRLPKRLVSTLNYTFERETAPPEWAALSQIPWRGPGCTGIIATNTLDGTVSHARNLDFMPHRIMSRLVYTGIFTRNGTELYRSQMVAGYVQAITGMRRGPNGFGLERNTRYTDHPGGFEQALSNLKAGRLLNGWQLRQTLEACATYECALDRLSTVPYASTEYTILSGVRKGAILSRSPDYVAYKQTLGIPADTQPASYIIMTNFDFFYHDIREWFDPTGGEMFRPRRLVAQGLLNATLASGRALTPKVLFDVINAEGVLAGGNDSEGGGDGTIFQALINVELDLWNVSIPVLKHRRRDDARAAS</sequence>
<dbReference type="EC" id="3.5.1.23" evidence="1"/>
<feature type="chain" id="PRO_5012452608" description="ceramidase" evidence="2">
    <location>
        <begin position="16"/>
        <end position="425"/>
    </location>
</feature>
<dbReference type="GO" id="GO:0017040">
    <property type="term" value="F:N-acylsphingosine amidohydrolase activity"/>
    <property type="evidence" value="ECO:0007669"/>
    <property type="project" value="UniProtKB-EC"/>
</dbReference>
<organism evidence="3 4">
    <name type="scientific">Chrysochromulina tobinii</name>
    <dbReference type="NCBI Taxonomy" id="1460289"/>
    <lineage>
        <taxon>Eukaryota</taxon>
        <taxon>Haptista</taxon>
        <taxon>Haptophyta</taxon>
        <taxon>Prymnesiophyceae</taxon>
        <taxon>Prymnesiales</taxon>
        <taxon>Chrysochromulinaceae</taxon>
        <taxon>Chrysochromulina</taxon>
    </lineage>
</organism>
<evidence type="ECO:0000313" key="4">
    <source>
        <dbReference type="Proteomes" id="UP000037460"/>
    </source>
</evidence>
<accession>A0A0M0LRV0</accession>
<proteinExistence type="predicted"/>
<protein>
    <recommendedName>
        <fullName evidence="1">ceramidase</fullName>
        <ecNumber evidence="1">3.5.1.23</ecNumber>
    </recommendedName>
</protein>
<dbReference type="OrthoDB" id="5273684at2759"/>
<reference evidence="4" key="1">
    <citation type="journal article" date="2015" name="PLoS Genet.">
        <title>Genome Sequence and Transcriptome Analyses of Chrysochromulina tobin: Metabolic Tools for Enhanced Algal Fitness in the Prominent Order Prymnesiales (Haptophyceae).</title>
        <authorList>
            <person name="Hovde B.T."/>
            <person name="Deodato C.R."/>
            <person name="Hunsperger H.M."/>
            <person name="Ryken S.A."/>
            <person name="Yost W."/>
            <person name="Jha R.K."/>
            <person name="Patterson J."/>
            <person name="Monnat R.J. Jr."/>
            <person name="Barlow S.B."/>
            <person name="Starkenburg S.R."/>
            <person name="Cattolico R.A."/>
        </authorList>
    </citation>
    <scope>NUCLEOTIDE SEQUENCE</scope>
    <source>
        <strain evidence="4">CCMP291</strain>
    </source>
</reference>
<dbReference type="AlphaFoldDB" id="A0A0M0LRV0"/>
<dbReference type="PANTHER" id="PTHR28583">
    <property type="entry name" value="ACID AMIDASE"/>
    <property type="match status" value="1"/>
</dbReference>
<dbReference type="Gene3D" id="3.60.60.10">
    <property type="entry name" value="Penicillin V Acylase, Chain A"/>
    <property type="match status" value="1"/>
</dbReference>
<comment type="caution">
    <text evidence="3">The sequence shown here is derived from an EMBL/GenBank/DDBJ whole genome shotgun (WGS) entry which is preliminary data.</text>
</comment>
<feature type="signal peptide" evidence="2">
    <location>
        <begin position="1"/>
        <end position="15"/>
    </location>
</feature>
<keyword evidence="4" id="KW-1185">Reference proteome</keyword>
<evidence type="ECO:0000256" key="1">
    <source>
        <dbReference type="ARBA" id="ARBA00011891"/>
    </source>
</evidence>